<keyword evidence="1" id="KW-1133">Transmembrane helix</keyword>
<dbReference type="RefSeq" id="WP_042681567.1">
    <property type="nucleotide sequence ID" value="NZ_CP006965.1"/>
</dbReference>
<organism evidence="2 3">
    <name type="scientific">Thermococcus paralvinellae</name>
    <dbReference type="NCBI Taxonomy" id="582419"/>
    <lineage>
        <taxon>Archaea</taxon>
        <taxon>Methanobacteriati</taxon>
        <taxon>Methanobacteriota</taxon>
        <taxon>Thermococci</taxon>
        <taxon>Thermococcales</taxon>
        <taxon>Thermococcaceae</taxon>
        <taxon>Thermococcus</taxon>
    </lineage>
</organism>
<dbReference type="OrthoDB" id="379473at2157"/>
<dbReference type="EMBL" id="CP006965">
    <property type="protein sequence ID" value="AHF80802.1"/>
    <property type="molecule type" value="Genomic_DNA"/>
</dbReference>
<accession>W0I7R7</accession>
<protein>
    <submittedName>
        <fullName evidence="2">Uncharacterized protein</fullName>
    </submittedName>
</protein>
<keyword evidence="1" id="KW-0472">Membrane</keyword>
<proteinExistence type="predicted"/>
<dbReference type="AlphaFoldDB" id="W0I7R7"/>
<name>W0I7R7_9EURY</name>
<feature type="transmembrane region" description="Helical" evidence="1">
    <location>
        <begin position="6"/>
        <end position="24"/>
    </location>
</feature>
<evidence type="ECO:0000313" key="2">
    <source>
        <dbReference type="EMBL" id="AHF80802.1"/>
    </source>
</evidence>
<dbReference type="Proteomes" id="UP000019027">
    <property type="component" value="Chromosome"/>
</dbReference>
<keyword evidence="3" id="KW-1185">Reference proteome</keyword>
<dbReference type="STRING" id="582419.TES1_1424"/>
<evidence type="ECO:0000313" key="3">
    <source>
        <dbReference type="Proteomes" id="UP000019027"/>
    </source>
</evidence>
<dbReference type="KEGG" id="ths:TES1_1424"/>
<dbReference type="GeneID" id="24907643"/>
<dbReference type="HOGENOM" id="CLU_1870707_0_0_2"/>
<keyword evidence="1" id="KW-0812">Transmembrane</keyword>
<evidence type="ECO:0000256" key="1">
    <source>
        <dbReference type="SAM" id="Phobius"/>
    </source>
</evidence>
<gene>
    <name evidence="2" type="ORF">TES1_1424</name>
</gene>
<sequence>MSKKVLIGVGILTIISIAIFLSFFNETSDIGSKNNPKTNYDDTTWLEIIVQGESGEGVKLTDKKLNILVGISSYDPSKIGKCPYAEIEIKGCGVDYRGHTDENGYAAIPVNFTQKGILTITVKCDRYEKTIKVRVE</sequence>
<reference evidence="2 3" key="1">
    <citation type="journal article" date="2014" name="Int. J. Syst. Evol. Microbiol.">
        <title>Thermococcus paralvinellae sp. nov. and Thermococcus cleftensis sp. nov. of hyperthermophilic heterotrophs from deep-sea hydrothermal vents.</title>
        <authorList>
            <person name="Hensley S.A."/>
            <person name="Jung J.H."/>
            <person name="Park C.S."/>
            <person name="Holden J.F."/>
        </authorList>
    </citation>
    <scope>NUCLEOTIDE SEQUENCE [LARGE SCALE GENOMIC DNA]</scope>
    <source>
        <strain evidence="2 3">ES1</strain>
    </source>
</reference>